<dbReference type="Proteomes" id="UP000199598">
    <property type="component" value="Unassembled WGS sequence"/>
</dbReference>
<dbReference type="InterPro" id="IPR036388">
    <property type="entry name" value="WH-like_DNA-bd_sf"/>
</dbReference>
<evidence type="ECO:0000256" key="1">
    <source>
        <dbReference type="SAM" id="Phobius"/>
    </source>
</evidence>
<evidence type="ECO:0008006" key="4">
    <source>
        <dbReference type="Google" id="ProtNLM"/>
    </source>
</evidence>
<keyword evidence="1" id="KW-0472">Membrane</keyword>
<dbReference type="RefSeq" id="WP_093516796.1">
    <property type="nucleotide sequence ID" value="NZ_FOSK01000001.1"/>
</dbReference>
<evidence type="ECO:0000313" key="2">
    <source>
        <dbReference type="EMBL" id="SFK01192.1"/>
    </source>
</evidence>
<keyword evidence="1" id="KW-1133">Transmembrane helix</keyword>
<sequence length="128" mass="14478">MSTSSSLPRGTLVIELIRSVLKQVKNGKEPHEIKTSYPNQDLALVVKSLVELGLVDHLSIVAALQSEAKSGTYFLTDKGLRWLRTYDRWEHFKHVVSKWQVLWGVILGVSINMVSNLIWPYILSFLSG</sequence>
<name>A0A1I3W188_9HYPH</name>
<reference evidence="2 3" key="1">
    <citation type="submission" date="2016-10" db="EMBL/GenBank/DDBJ databases">
        <authorList>
            <person name="Varghese N."/>
            <person name="Submissions S."/>
        </authorList>
    </citation>
    <scope>NUCLEOTIDE SEQUENCE [LARGE SCALE GENOMIC DNA]</scope>
    <source>
        <strain evidence="2 3">DSM 16392</strain>
    </source>
</reference>
<dbReference type="Gene3D" id="1.10.10.10">
    <property type="entry name" value="Winged helix-like DNA-binding domain superfamily/Winged helix DNA-binding domain"/>
    <property type="match status" value="1"/>
</dbReference>
<feature type="transmembrane region" description="Helical" evidence="1">
    <location>
        <begin position="101"/>
        <end position="122"/>
    </location>
</feature>
<organism evidence="2 3">
    <name type="scientific">Pseudovibrio ascidiaceicola</name>
    <dbReference type="NCBI Taxonomy" id="285279"/>
    <lineage>
        <taxon>Bacteria</taxon>
        <taxon>Pseudomonadati</taxon>
        <taxon>Pseudomonadota</taxon>
        <taxon>Alphaproteobacteria</taxon>
        <taxon>Hyphomicrobiales</taxon>
        <taxon>Stappiaceae</taxon>
        <taxon>Pseudovibrio</taxon>
    </lineage>
</organism>
<dbReference type="EMBL" id="FOSK01000001">
    <property type="protein sequence ID" value="SFK01192.1"/>
    <property type="molecule type" value="Genomic_DNA"/>
</dbReference>
<protein>
    <recommendedName>
        <fullName evidence="4">ArnR1-like winged helix-turn-helix domain-containing protein</fullName>
    </recommendedName>
</protein>
<keyword evidence="1" id="KW-0812">Transmembrane</keyword>
<comment type="caution">
    <text evidence="2">The sequence shown here is derived from an EMBL/GenBank/DDBJ whole genome shotgun (WGS) entry which is preliminary data.</text>
</comment>
<accession>A0A1I3W188</accession>
<gene>
    <name evidence="2" type="ORF">SAMN04488518_101753</name>
</gene>
<evidence type="ECO:0000313" key="3">
    <source>
        <dbReference type="Proteomes" id="UP000199598"/>
    </source>
</evidence>
<keyword evidence="3" id="KW-1185">Reference proteome</keyword>
<proteinExistence type="predicted"/>